<dbReference type="PROSITE" id="PS01137">
    <property type="entry name" value="TATD_1"/>
    <property type="match status" value="1"/>
</dbReference>
<dbReference type="NCBIfam" id="TIGR00010">
    <property type="entry name" value="YchF/TatD family DNA exonuclease"/>
    <property type="match status" value="1"/>
</dbReference>
<feature type="binding site" evidence="4">
    <location>
        <position position="94"/>
    </location>
    <ligand>
        <name>a divalent metal cation</name>
        <dbReference type="ChEBI" id="CHEBI:60240"/>
        <label>1</label>
    </ligand>
</feature>
<keyword evidence="3 5" id="KW-0378">Hydrolase</keyword>
<comment type="similarity">
    <text evidence="1">Belongs to the metallo-dependent hydrolases superfamily. TatD-type hydrolase family.</text>
</comment>
<feature type="binding site" evidence="4">
    <location>
        <position position="130"/>
    </location>
    <ligand>
        <name>a divalent metal cation</name>
        <dbReference type="ChEBI" id="CHEBI:60240"/>
        <label>2</label>
    </ligand>
</feature>
<dbReference type="GO" id="GO:0005829">
    <property type="term" value="C:cytosol"/>
    <property type="evidence" value="ECO:0007669"/>
    <property type="project" value="TreeGrafter"/>
</dbReference>
<dbReference type="PROSITE" id="PS01090">
    <property type="entry name" value="TATD_2"/>
    <property type="match status" value="1"/>
</dbReference>
<evidence type="ECO:0000256" key="3">
    <source>
        <dbReference type="ARBA" id="ARBA00022801"/>
    </source>
</evidence>
<dbReference type="PIRSF" id="PIRSF005902">
    <property type="entry name" value="DNase_TatD"/>
    <property type="match status" value="1"/>
</dbReference>
<dbReference type="OrthoDB" id="9810005at2"/>
<dbReference type="GO" id="GO:0016788">
    <property type="term" value="F:hydrolase activity, acting on ester bonds"/>
    <property type="evidence" value="ECO:0007669"/>
    <property type="project" value="InterPro"/>
</dbReference>
<evidence type="ECO:0000313" key="6">
    <source>
        <dbReference type="Proteomes" id="UP000441399"/>
    </source>
</evidence>
<name>A0A5S9QLC4_9GAMM</name>
<dbReference type="InterPro" id="IPR032466">
    <property type="entry name" value="Metal_Hydrolase"/>
</dbReference>
<dbReference type="EC" id="3.1.-.-" evidence="5"/>
<evidence type="ECO:0000256" key="1">
    <source>
        <dbReference type="ARBA" id="ARBA00009275"/>
    </source>
</evidence>
<dbReference type="PANTHER" id="PTHR46124">
    <property type="entry name" value="D-AMINOACYL-TRNA DEACYLASE"/>
    <property type="match status" value="1"/>
</dbReference>
<protein>
    <submittedName>
        <fullName evidence="5">Putative metal-dependent hydrolase YcfH</fullName>
        <ecNumber evidence="5">3.1.-.-</ecNumber>
    </submittedName>
</protein>
<proteinExistence type="inferred from homology"/>
<dbReference type="EMBL" id="CACSIO010000034">
    <property type="protein sequence ID" value="CAA0118728.1"/>
    <property type="molecule type" value="Genomic_DNA"/>
</dbReference>
<accession>A0A5S9QLC4</accession>
<dbReference type="InterPro" id="IPR018228">
    <property type="entry name" value="DNase_TatD-rel_CS"/>
</dbReference>
<feature type="binding site" evidence="4">
    <location>
        <position position="155"/>
    </location>
    <ligand>
        <name>a divalent metal cation</name>
        <dbReference type="ChEBI" id="CHEBI:60240"/>
        <label>2</label>
    </ligand>
</feature>
<organism evidence="5 6">
    <name type="scientific">BD1-7 clade bacterium</name>
    <dbReference type="NCBI Taxonomy" id="2029982"/>
    <lineage>
        <taxon>Bacteria</taxon>
        <taxon>Pseudomonadati</taxon>
        <taxon>Pseudomonadota</taxon>
        <taxon>Gammaproteobacteria</taxon>
        <taxon>Cellvibrionales</taxon>
        <taxon>Spongiibacteraceae</taxon>
        <taxon>BD1-7 clade</taxon>
    </lineage>
</organism>
<reference evidence="5 6" key="1">
    <citation type="submission" date="2019-11" db="EMBL/GenBank/DDBJ databases">
        <authorList>
            <person name="Holert J."/>
        </authorList>
    </citation>
    <scope>NUCLEOTIDE SEQUENCE [LARGE SCALE GENOMIC DNA]</scope>
    <source>
        <strain evidence="5">SB11_3</strain>
    </source>
</reference>
<gene>
    <name evidence="5" type="primary">ycfH</name>
    <name evidence="5" type="ORF">OPDIPICF_02160</name>
</gene>
<feature type="binding site" evidence="4">
    <location>
        <position position="6"/>
    </location>
    <ligand>
        <name>a divalent metal cation</name>
        <dbReference type="ChEBI" id="CHEBI:60240"/>
        <label>1</label>
    </ligand>
</feature>
<dbReference type="CDD" id="cd01310">
    <property type="entry name" value="TatD_DNAse"/>
    <property type="match status" value="1"/>
</dbReference>
<feature type="binding site" evidence="4">
    <location>
        <position position="205"/>
    </location>
    <ligand>
        <name>a divalent metal cation</name>
        <dbReference type="ChEBI" id="CHEBI:60240"/>
        <label>1</label>
    </ligand>
</feature>
<evidence type="ECO:0000313" key="5">
    <source>
        <dbReference type="EMBL" id="CAA0118728.1"/>
    </source>
</evidence>
<dbReference type="InterPro" id="IPR001130">
    <property type="entry name" value="TatD-like"/>
</dbReference>
<dbReference type="Pfam" id="PF01026">
    <property type="entry name" value="TatD_DNase"/>
    <property type="match status" value="1"/>
</dbReference>
<dbReference type="PANTHER" id="PTHR46124:SF2">
    <property type="entry name" value="D-AMINOACYL-TRNA DEACYLASE"/>
    <property type="match status" value="1"/>
</dbReference>
<feature type="binding site" evidence="4">
    <location>
        <position position="8"/>
    </location>
    <ligand>
        <name>a divalent metal cation</name>
        <dbReference type="ChEBI" id="CHEBI:60240"/>
        <label>1</label>
    </ligand>
</feature>
<dbReference type="Gene3D" id="3.20.20.140">
    <property type="entry name" value="Metal-dependent hydrolases"/>
    <property type="match status" value="1"/>
</dbReference>
<dbReference type="GO" id="GO:0046872">
    <property type="term" value="F:metal ion binding"/>
    <property type="evidence" value="ECO:0007669"/>
    <property type="project" value="UniProtKB-KW"/>
</dbReference>
<dbReference type="Proteomes" id="UP000441399">
    <property type="component" value="Unassembled WGS sequence"/>
</dbReference>
<keyword evidence="2 4" id="KW-0479">Metal-binding</keyword>
<evidence type="ECO:0000256" key="2">
    <source>
        <dbReference type="ARBA" id="ARBA00022723"/>
    </source>
</evidence>
<dbReference type="SUPFAM" id="SSF51556">
    <property type="entry name" value="Metallo-dependent hydrolases"/>
    <property type="match status" value="1"/>
</dbReference>
<dbReference type="AlphaFoldDB" id="A0A5S9QLC4"/>
<dbReference type="GO" id="GO:0004536">
    <property type="term" value="F:DNA nuclease activity"/>
    <property type="evidence" value="ECO:0007669"/>
    <property type="project" value="InterPro"/>
</dbReference>
<evidence type="ECO:0000256" key="4">
    <source>
        <dbReference type="PIRSR" id="PIRSR005902-1"/>
    </source>
</evidence>
<dbReference type="FunFam" id="3.20.20.140:FF:000005">
    <property type="entry name" value="TatD family hydrolase"/>
    <property type="match status" value="1"/>
</dbReference>
<sequence>MLVDSHCHLDRLKLDKLEDPTLDCVVREAQEAGVNHMLCVGIDMGNAASVKSIADRYDNVYASVGVHPMDVSERISAEQLIDCADHKKVVAIGETGLDYFYTKDTAEVQHESLVMHLEVARSLELPVIIHTRDAKEDTLAILDQHVCRRSVGVLHCFTEDLDMAMRAIDLGFYISFSGIVTFKNAAQLQEVAREIPLDRMLVETDSPYLTPVPFRGKPNFPKHTADVARFISEMRGISFDALAEQTTDNFFTLFPRARALT</sequence>
<dbReference type="InterPro" id="IPR015991">
    <property type="entry name" value="TatD/YcfH-like"/>
</dbReference>
<keyword evidence="6" id="KW-1185">Reference proteome</keyword>